<comment type="caution">
    <text evidence="1">The sequence shown here is derived from an EMBL/GenBank/DDBJ whole genome shotgun (WGS) entry which is preliminary data.</text>
</comment>
<organism evidence="1 2">
    <name type="scientific">Escallonia herrerae</name>
    <dbReference type="NCBI Taxonomy" id="1293975"/>
    <lineage>
        <taxon>Eukaryota</taxon>
        <taxon>Viridiplantae</taxon>
        <taxon>Streptophyta</taxon>
        <taxon>Embryophyta</taxon>
        <taxon>Tracheophyta</taxon>
        <taxon>Spermatophyta</taxon>
        <taxon>Magnoliopsida</taxon>
        <taxon>eudicotyledons</taxon>
        <taxon>Gunneridae</taxon>
        <taxon>Pentapetalae</taxon>
        <taxon>asterids</taxon>
        <taxon>campanulids</taxon>
        <taxon>Escalloniales</taxon>
        <taxon>Escalloniaceae</taxon>
        <taxon>Escallonia</taxon>
    </lineage>
</organism>
<gene>
    <name evidence="1" type="ORF">RJ639_031875</name>
</gene>
<protein>
    <submittedName>
        <fullName evidence="1">Uncharacterized protein</fullName>
    </submittedName>
</protein>
<evidence type="ECO:0000313" key="2">
    <source>
        <dbReference type="Proteomes" id="UP001188597"/>
    </source>
</evidence>
<proteinExistence type="predicted"/>
<accession>A0AA88X3A7</accession>
<dbReference type="Proteomes" id="UP001188597">
    <property type="component" value="Unassembled WGS sequence"/>
</dbReference>
<keyword evidence="2" id="KW-1185">Reference proteome</keyword>
<dbReference type="EMBL" id="JAVXUP010000113">
    <property type="protein sequence ID" value="KAK3037834.1"/>
    <property type="molecule type" value="Genomic_DNA"/>
</dbReference>
<reference evidence="1" key="1">
    <citation type="submission" date="2022-12" db="EMBL/GenBank/DDBJ databases">
        <title>Draft genome assemblies for two species of Escallonia (Escalloniales).</title>
        <authorList>
            <person name="Chanderbali A."/>
            <person name="Dervinis C."/>
            <person name="Anghel I."/>
            <person name="Soltis D."/>
            <person name="Soltis P."/>
            <person name="Zapata F."/>
        </authorList>
    </citation>
    <scope>NUCLEOTIDE SEQUENCE</scope>
    <source>
        <strain evidence="1">UCBG64.0493</strain>
        <tissue evidence="1">Leaf</tissue>
    </source>
</reference>
<name>A0AA88X3A7_9ASTE</name>
<dbReference type="AlphaFoldDB" id="A0AA88X3A7"/>
<sequence>MGFSFDWTEFEFVAPVVMSADEGQRWPDLAAGDVAMRPVEVKVKRSELILGQPTLALECGKTTTSKSLLMIREAERRHPLWLSLILSVSSGKPPRIKRP</sequence>
<evidence type="ECO:0000313" key="1">
    <source>
        <dbReference type="EMBL" id="KAK3037834.1"/>
    </source>
</evidence>